<evidence type="ECO:0008006" key="4">
    <source>
        <dbReference type="Google" id="ProtNLM"/>
    </source>
</evidence>
<sequence length="591" mass="65841">MRKAGVDIADHYYERAAQYLEWVGAIRDIDAWVAEDKQANVKGPGGAPEFLPDRAVLITTLACAFAHAPTSYTQITYALTAPAMTRHLRKILGLPMSKNRALDQRLNATRRGMHRSTIGRHAAQIAATFDPRVYPTDRGYTDEELKLIDDARDAADEAKRQNRADDLAHRMLTTAWKMLPAEVQDSWAGGITFDATPIRIYGQKGHYDRRRKVEGANSPEANAGIYDKTPDKRDAAAQPGATLSKNRKFAAEAHLGRNTSPGVGIDFPAQVAALRLERPGVAPGHNAHGALQGIPRAGMPVGLLTVDRGYSQQTEDNFAGPMRALGYGLVMDYRDDALGIQETFKGCLLIDGWWYGPCIPEKLKWISVEWRAGRLDDDTYHRQIQERMKYALRFKETKRGDMVFVFRCPGRGHGRTLDCAHVAEFGSAQPPLPAGRKKLPLAVKRPKQALEVCKLKQSISIPADLGLRFRQDIPYRSPEWYAAYTGPRNEIESENKRLKKATGAAIDEVAHRQFRGWGKQLLAIMCKIVAANLDSIRDWADSDPTNGDPNEKQQTRRGRKPKYTGFSKYGTEPGDAPLRTPGRRPPEKRAA</sequence>
<reference evidence="2" key="1">
    <citation type="submission" date="2023-06" db="EMBL/GenBank/DDBJ databases">
        <title>Sysu t00039.</title>
        <authorList>
            <person name="Gao L."/>
            <person name="Fang B.-Z."/>
            <person name="Li W.-J."/>
        </authorList>
    </citation>
    <scope>NUCLEOTIDE SEQUENCE</scope>
    <source>
        <strain evidence="2">SYSU T00039</strain>
    </source>
</reference>
<dbReference type="AlphaFoldDB" id="A0AAW7M4B9"/>
<dbReference type="RefSeq" id="WP_301144554.1">
    <property type="nucleotide sequence ID" value="NZ_JAUHPX010000006.1"/>
</dbReference>
<protein>
    <recommendedName>
        <fullName evidence="4">Transposase DDE domain-containing protein</fullName>
    </recommendedName>
</protein>
<organism evidence="2 3">
    <name type="scientific">Demequina lignilytica</name>
    <dbReference type="NCBI Taxonomy" id="3051663"/>
    <lineage>
        <taxon>Bacteria</taxon>
        <taxon>Bacillati</taxon>
        <taxon>Actinomycetota</taxon>
        <taxon>Actinomycetes</taxon>
        <taxon>Micrococcales</taxon>
        <taxon>Demequinaceae</taxon>
        <taxon>Demequina</taxon>
    </lineage>
</organism>
<name>A0AAW7M4B9_9MICO</name>
<comment type="caution">
    <text evidence="2">The sequence shown here is derived from an EMBL/GenBank/DDBJ whole genome shotgun (WGS) entry which is preliminary data.</text>
</comment>
<dbReference type="EMBL" id="JAUHPX010000006">
    <property type="protein sequence ID" value="MDN4488607.1"/>
    <property type="molecule type" value="Genomic_DNA"/>
</dbReference>
<evidence type="ECO:0000256" key="1">
    <source>
        <dbReference type="SAM" id="MobiDB-lite"/>
    </source>
</evidence>
<evidence type="ECO:0000313" key="2">
    <source>
        <dbReference type="EMBL" id="MDN4488607.1"/>
    </source>
</evidence>
<gene>
    <name evidence="2" type="ORF">QQX10_10555</name>
</gene>
<proteinExistence type="predicted"/>
<dbReference type="Proteomes" id="UP001172737">
    <property type="component" value="Unassembled WGS sequence"/>
</dbReference>
<feature type="region of interest" description="Disordered" evidence="1">
    <location>
        <begin position="209"/>
        <end position="245"/>
    </location>
</feature>
<evidence type="ECO:0000313" key="3">
    <source>
        <dbReference type="Proteomes" id="UP001172737"/>
    </source>
</evidence>
<accession>A0AAW7M4B9</accession>
<keyword evidence="3" id="KW-1185">Reference proteome</keyword>
<feature type="region of interest" description="Disordered" evidence="1">
    <location>
        <begin position="538"/>
        <end position="591"/>
    </location>
</feature>